<dbReference type="AlphaFoldDB" id="A0A5D2M7B8"/>
<keyword evidence="2" id="KW-1185">Reference proteome</keyword>
<proteinExistence type="predicted"/>
<dbReference type="Proteomes" id="UP000322667">
    <property type="component" value="Chromosome D01"/>
</dbReference>
<name>A0A5D2M7B8_GOSTO</name>
<protein>
    <submittedName>
        <fullName evidence="1">Uncharacterized protein</fullName>
    </submittedName>
</protein>
<gene>
    <name evidence="1" type="ORF">ES332_D01G103700v1</name>
</gene>
<dbReference type="EMBL" id="CM017623">
    <property type="protein sequence ID" value="TYH87251.1"/>
    <property type="molecule type" value="Genomic_DNA"/>
</dbReference>
<evidence type="ECO:0000313" key="1">
    <source>
        <dbReference type="EMBL" id="TYH87251.1"/>
    </source>
</evidence>
<sequence>MYSNNDAIVPDRVLHVIIYDANVSDIVLHIAFVELWFIGQGYKDYFEKEVIVVEEMGKDYWAKLDAQLCSMLWHSFKPKLLTLFQSCKTCYEVWAKAKNLYPNDIPCIYKVVSSLVHLWQNQQDMTSHLEKQMEKFFMVLSLIGLRKNLALMRDHILTSPTIPTLDDGEKDKEAPSFSFSTKNTSEGEGTFGHGILNFEALIS</sequence>
<evidence type="ECO:0000313" key="2">
    <source>
        <dbReference type="Proteomes" id="UP000322667"/>
    </source>
</evidence>
<organism evidence="1 2">
    <name type="scientific">Gossypium tomentosum</name>
    <name type="common">Hawaiian cotton</name>
    <name type="synonym">Gossypium sandvicense</name>
    <dbReference type="NCBI Taxonomy" id="34277"/>
    <lineage>
        <taxon>Eukaryota</taxon>
        <taxon>Viridiplantae</taxon>
        <taxon>Streptophyta</taxon>
        <taxon>Embryophyta</taxon>
        <taxon>Tracheophyta</taxon>
        <taxon>Spermatophyta</taxon>
        <taxon>Magnoliopsida</taxon>
        <taxon>eudicotyledons</taxon>
        <taxon>Gunneridae</taxon>
        <taxon>Pentapetalae</taxon>
        <taxon>rosids</taxon>
        <taxon>malvids</taxon>
        <taxon>Malvales</taxon>
        <taxon>Malvaceae</taxon>
        <taxon>Malvoideae</taxon>
        <taxon>Gossypium</taxon>
    </lineage>
</organism>
<accession>A0A5D2M7B8</accession>
<reference evidence="1 2" key="1">
    <citation type="submission" date="2019-07" db="EMBL/GenBank/DDBJ databases">
        <title>WGS assembly of Gossypium tomentosum.</title>
        <authorList>
            <person name="Chen Z.J."/>
            <person name="Sreedasyam A."/>
            <person name="Ando A."/>
            <person name="Song Q."/>
            <person name="De L."/>
            <person name="Hulse-Kemp A."/>
            <person name="Ding M."/>
            <person name="Ye W."/>
            <person name="Kirkbride R."/>
            <person name="Jenkins J."/>
            <person name="Plott C."/>
            <person name="Lovell J."/>
            <person name="Lin Y.-M."/>
            <person name="Vaughn R."/>
            <person name="Liu B."/>
            <person name="Li W."/>
            <person name="Simpson S."/>
            <person name="Scheffler B."/>
            <person name="Saski C."/>
            <person name="Grover C."/>
            <person name="Hu G."/>
            <person name="Conover J."/>
            <person name="Carlson J."/>
            <person name="Shu S."/>
            <person name="Boston L."/>
            <person name="Williams M."/>
            <person name="Peterson D."/>
            <person name="Mcgee K."/>
            <person name="Jones D."/>
            <person name="Wendel J."/>
            <person name="Stelly D."/>
            <person name="Grimwood J."/>
            <person name="Schmutz J."/>
        </authorList>
    </citation>
    <scope>NUCLEOTIDE SEQUENCE [LARGE SCALE GENOMIC DNA]</scope>
    <source>
        <strain evidence="1">7179.01</strain>
    </source>
</reference>